<dbReference type="InterPro" id="IPR043502">
    <property type="entry name" value="DNA/RNA_pol_sf"/>
</dbReference>
<dbReference type="SUPFAM" id="SSF56672">
    <property type="entry name" value="DNA/RNA polymerases"/>
    <property type="match status" value="1"/>
</dbReference>
<protein>
    <recommendedName>
        <fullName evidence="2">Reverse transcriptase domain-containing protein</fullName>
    </recommendedName>
</protein>
<comment type="caution">
    <text evidence="3">The sequence shown here is derived from an EMBL/GenBank/DDBJ whole genome shotgun (WGS) entry which is preliminary data.</text>
</comment>
<dbReference type="GO" id="GO:0071897">
    <property type="term" value="P:DNA biosynthetic process"/>
    <property type="evidence" value="ECO:0007669"/>
    <property type="project" value="UniProtKB-ARBA"/>
</dbReference>
<accession>A0AAW2HWN2</accession>
<dbReference type="InterPro" id="IPR000477">
    <property type="entry name" value="RT_dom"/>
</dbReference>
<evidence type="ECO:0000313" key="3">
    <source>
        <dbReference type="EMBL" id="KAL0274344.1"/>
    </source>
</evidence>
<proteinExistence type="predicted"/>
<gene>
    <name evidence="3" type="ORF">PYX00_006795</name>
</gene>
<dbReference type="InterPro" id="IPR036691">
    <property type="entry name" value="Endo/exonu/phosph_ase_sf"/>
</dbReference>
<dbReference type="PANTHER" id="PTHR19446">
    <property type="entry name" value="REVERSE TRANSCRIPTASES"/>
    <property type="match status" value="1"/>
</dbReference>
<feature type="compositionally biased region" description="Basic and acidic residues" evidence="1">
    <location>
        <begin position="330"/>
        <end position="348"/>
    </location>
</feature>
<evidence type="ECO:0000259" key="2">
    <source>
        <dbReference type="PROSITE" id="PS50878"/>
    </source>
</evidence>
<dbReference type="Gene3D" id="3.60.10.10">
    <property type="entry name" value="Endonuclease/exonuclease/phosphatase"/>
    <property type="match status" value="1"/>
</dbReference>
<reference evidence="3" key="1">
    <citation type="journal article" date="2024" name="Gigascience">
        <title>Chromosome-level genome of the poultry shaft louse Menopon gallinae provides insight into the host-switching and adaptive evolution of parasitic lice.</title>
        <authorList>
            <person name="Xu Y."/>
            <person name="Ma L."/>
            <person name="Liu S."/>
            <person name="Liang Y."/>
            <person name="Liu Q."/>
            <person name="He Z."/>
            <person name="Tian L."/>
            <person name="Duan Y."/>
            <person name="Cai W."/>
            <person name="Li H."/>
            <person name="Song F."/>
        </authorList>
    </citation>
    <scope>NUCLEOTIDE SEQUENCE</scope>
    <source>
        <strain evidence="3">Cailab_2023a</strain>
    </source>
</reference>
<dbReference type="Pfam" id="PF14529">
    <property type="entry name" value="Exo_endo_phos_2"/>
    <property type="match status" value="1"/>
</dbReference>
<dbReference type="Pfam" id="PF00078">
    <property type="entry name" value="RVT_1"/>
    <property type="match status" value="1"/>
</dbReference>
<feature type="region of interest" description="Disordered" evidence="1">
    <location>
        <begin position="327"/>
        <end position="348"/>
    </location>
</feature>
<evidence type="ECO:0000256" key="1">
    <source>
        <dbReference type="SAM" id="MobiDB-lite"/>
    </source>
</evidence>
<dbReference type="AlphaFoldDB" id="A0AAW2HWN2"/>
<sequence length="684" mass="76378">MVIDHRLEVGGKGSGLSHAWVIVDGLLIVSTYISPNIDYKAADEIITEIEATIAKHRGKKPILAGDFNAKIPAAGSTLLDRRGIAILEVASRHDLTLLNDGKTPTFRRGRQVSYPDITLVGDDIAKDTTWQVLDTESLSDHNYIDICIRSDHIGRLSRERGDSKNIWDVRNLSANNLKRKLCEIKEEGALDDPSPENLVRQSLRICEAAMPLLRPSAKTGAYWWNGTLRSMKKECIKARRTLTRMRARRSLDSGEVERAAQEYSIKKRALVREIKTAKSAKWKALCEAVENNPWGLAYKIVTKRIGLHPPKLAEELEKEIILELFPQEPRPSDRQKPKERCEPPSPFSKEELKKAVNEMGTRKAPGPDGIPGGVIKEIAENEPEIVLRSFNELLKRGEFPRIWKQARVYRPISLLDEWGKLYERLISGRLVEKLESGGRLADNQFGFRKGRGTVDALEVVIGTARRELVKSQGSRGTCVLTTLDVKNAFNCANWDTILDGLRRRDIPGYIVELISSYLSERIILHGSGDVAVTAGVPQGSVLGPILWNVLYDYVLRLKLPAGVQAIAYADDLALCAVARTPEEMEVKVNGAIIKILRWMEVNGLALAAEKTEAVCLSGRKRIRPLVLRVGGVQVPIKEEVKYLGVTFDKKMTFVPHVAEQLAKAHKLNGEPEETAPEIRRALRA</sequence>
<organism evidence="3">
    <name type="scientific">Menopon gallinae</name>
    <name type="common">poultry shaft louse</name>
    <dbReference type="NCBI Taxonomy" id="328185"/>
    <lineage>
        <taxon>Eukaryota</taxon>
        <taxon>Metazoa</taxon>
        <taxon>Ecdysozoa</taxon>
        <taxon>Arthropoda</taxon>
        <taxon>Hexapoda</taxon>
        <taxon>Insecta</taxon>
        <taxon>Pterygota</taxon>
        <taxon>Neoptera</taxon>
        <taxon>Paraneoptera</taxon>
        <taxon>Psocodea</taxon>
        <taxon>Troctomorpha</taxon>
        <taxon>Phthiraptera</taxon>
        <taxon>Amblycera</taxon>
        <taxon>Menoponidae</taxon>
        <taxon>Menopon</taxon>
    </lineage>
</organism>
<dbReference type="InterPro" id="IPR005135">
    <property type="entry name" value="Endo/exonuclease/phosphatase"/>
</dbReference>
<dbReference type="GO" id="GO:0003824">
    <property type="term" value="F:catalytic activity"/>
    <property type="evidence" value="ECO:0007669"/>
    <property type="project" value="InterPro"/>
</dbReference>
<name>A0AAW2HWN2_9NEOP</name>
<dbReference type="SUPFAM" id="SSF56219">
    <property type="entry name" value="DNase I-like"/>
    <property type="match status" value="1"/>
</dbReference>
<dbReference type="CDD" id="cd01650">
    <property type="entry name" value="RT_nLTR_like"/>
    <property type="match status" value="1"/>
</dbReference>
<dbReference type="EMBL" id="JARGDH010000003">
    <property type="protein sequence ID" value="KAL0274344.1"/>
    <property type="molecule type" value="Genomic_DNA"/>
</dbReference>
<feature type="domain" description="Reverse transcriptase" evidence="2">
    <location>
        <begin position="383"/>
        <end position="647"/>
    </location>
</feature>
<dbReference type="PROSITE" id="PS50878">
    <property type="entry name" value="RT_POL"/>
    <property type="match status" value="1"/>
</dbReference>